<dbReference type="GO" id="GO:0045004">
    <property type="term" value="P:DNA replication proofreading"/>
    <property type="evidence" value="ECO:0007669"/>
    <property type="project" value="TreeGrafter"/>
</dbReference>
<evidence type="ECO:0000256" key="2">
    <source>
        <dbReference type="ARBA" id="ARBA00012417"/>
    </source>
</evidence>
<keyword evidence="3" id="KW-0808">Transferase</keyword>
<dbReference type="Gene3D" id="3.90.1600.10">
    <property type="entry name" value="Palm domain of DNA polymerase"/>
    <property type="match status" value="1"/>
</dbReference>
<dbReference type="InterPro" id="IPR042087">
    <property type="entry name" value="DNA_pol_B_thumb"/>
</dbReference>
<dbReference type="SUPFAM" id="SSF56672">
    <property type="entry name" value="DNA/RNA polymerases"/>
    <property type="match status" value="1"/>
</dbReference>
<dbReference type="GO" id="GO:0003887">
    <property type="term" value="F:DNA-directed DNA polymerase activity"/>
    <property type="evidence" value="ECO:0007669"/>
    <property type="project" value="UniProtKB-KW"/>
</dbReference>
<dbReference type="InterPro" id="IPR043502">
    <property type="entry name" value="DNA/RNA_pol_sf"/>
</dbReference>
<evidence type="ECO:0000313" key="11">
    <source>
        <dbReference type="EMBL" id="QHU14456.1"/>
    </source>
</evidence>
<keyword evidence="6" id="KW-0238">DNA-binding</keyword>
<evidence type="ECO:0000256" key="4">
    <source>
        <dbReference type="ARBA" id="ARBA00022695"/>
    </source>
</evidence>
<dbReference type="Pfam" id="PF03104">
    <property type="entry name" value="DNA_pol_B_exo1"/>
    <property type="match status" value="1"/>
</dbReference>
<dbReference type="GO" id="GO:0003677">
    <property type="term" value="F:DNA binding"/>
    <property type="evidence" value="ECO:0007669"/>
    <property type="project" value="UniProtKB-KW"/>
</dbReference>
<dbReference type="SMART" id="SM00486">
    <property type="entry name" value="POLBc"/>
    <property type="match status" value="1"/>
</dbReference>
<feature type="domain" description="DNA-directed DNA polymerase family B multifunctional" evidence="9">
    <location>
        <begin position="465"/>
        <end position="825"/>
    </location>
</feature>
<dbReference type="PANTHER" id="PTHR10322">
    <property type="entry name" value="DNA POLYMERASE CATALYTIC SUBUNIT"/>
    <property type="match status" value="1"/>
</dbReference>
<sequence>MQSFVRDSVSTSSDADLTLQILTWRGYDSDERYTITFCGVTAQGQTVGVTVTDFNPFFYVRVPENIRWTQHHNDTMERHFRGILENADLNTDFEIVMGRRKVLYPFTDGKKFLFMRISCAEHAAMKRLYWSFKRPLTKGPFRRTFFNVFEANIDPLLRFCHRRDIQMAGWVTLPAGTYVISDVYSRCQINVEMSDSALLTSEERLEIAPLVIASYDIETDSEATRLNNAELYPEKKDKCRCVFPNYENEGDAIRIICTTLKIFGTDNILRHAIVWGDYNPESIPSADVIVKCDSEKELLQAWLDMVRLYDPDILLGYNLYGFDDRYMWSRMVDLFDMEDKIHAISRVKDIECSLKDAKLVTNAYGTNFFKIFDIPGIYKIDLYVYMKREEKLESYKLNSVAKQFLGVGKIDLPPLDLFYYMNGTPQQMSECVEYCVQDTILPIQILEHRKILVNLVQMANITRVPIDWLITKGQQIKVFSQLTYECRLEGVLVPTEDKKKEAEKFVGATVLSPKVGYYKEPIAGLDFASLYPSIMISDNLCYSTYIPKHELRKYADRPDLEIYNIKWQQEQSEGAESMSYSFHFVQNREGILPRILNKLWNSRKAAKKEMKAAKAAGDDNLADVLNGKQLAIKVTMNSVYGFTGATNGFMPMKIIASCVTARGRQLIDQTKSFCETNYDCEVIYGDTDSCYVKFNHGDPNDPEYMRNYFKLCEEAAAAVTREFKKPVELEFEKVMQPTLLFAKKRYACKVWTNPETHDYIDCKGIQIVRRDNCQYVKDVSQAILDKIMLEDDVDAAITVAADSVDALLHGQMDQQKLILSKTLRTGYKCGRCHKVESGERGADICRCSEGPKISLPHVQLMMKEKRRNAVEIPQPGDRVPYFFTEGTGLQCERVENPQYMNRMNPEGVFCRPDPLYYLDHQLKKPIITLLQLVMPDTSLLFENGTSQETIEMFSHSQKDADKEHRMRKKLEKQEKEINDAALQMLQGEGD</sequence>
<dbReference type="InterPro" id="IPR012337">
    <property type="entry name" value="RNaseH-like_sf"/>
</dbReference>
<dbReference type="Gene3D" id="3.30.342.10">
    <property type="entry name" value="DNA Polymerase, chain B, domain 1"/>
    <property type="match status" value="1"/>
</dbReference>
<dbReference type="InterPro" id="IPR036397">
    <property type="entry name" value="RNaseH_sf"/>
</dbReference>
<comment type="catalytic activity">
    <reaction evidence="7">
        <text>DNA(n) + a 2'-deoxyribonucleoside 5'-triphosphate = DNA(n+1) + diphosphate</text>
        <dbReference type="Rhea" id="RHEA:22508"/>
        <dbReference type="Rhea" id="RHEA-COMP:17339"/>
        <dbReference type="Rhea" id="RHEA-COMP:17340"/>
        <dbReference type="ChEBI" id="CHEBI:33019"/>
        <dbReference type="ChEBI" id="CHEBI:61560"/>
        <dbReference type="ChEBI" id="CHEBI:173112"/>
        <dbReference type="EC" id="2.7.7.7"/>
    </reaction>
</comment>
<dbReference type="GO" id="GO:0000166">
    <property type="term" value="F:nucleotide binding"/>
    <property type="evidence" value="ECO:0007669"/>
    <property type="project" value="InterPro"/>
</dbReference>
<dbReference type="InterPro" id="IPR023211">
    <property type="entry name" value="DNA_pol_palm_dom_sf"/>
</dbReference>
<evidence type="ECO:0000256" key="1">
    <source>
        <dbReference type="ARBA" id="ARBA00005755"/>
    </source>
</evidence>
<dbReference type="EMBL" id="MN740840">
    <property type="protein sequence ID" value="QHU14456.1"/>
    <property type="molecule type" value="Genomic_DNA"/>
</dbReference>
<evidence type="ECO:0000256" key="3">
    <source>
        <dbReference type="ARBA" id="ARBA00022679"/>
    </source>
</evidence>
<dbReference type="Gene3D" id="1.10.287.690">
    <property type="entry name" value="Helix hairpin bin"/>
    <property type="match status" value="1"/>
</dbReference>
<dbReference type="InterPro" id="IPR006172">
    <property type="entry name" value="DNA-dir_DNA_pol_B"/>
</dbReference>
<evidence type="ECO:0000256" key="5">
    <source>
        <dbReference type="ARBA" id="ARBA00022932"/>
    </source>
</evidence>
<name>A0A6C0KBK5_9ZZZZ</name>
<dbReference type="PANTHER" id="PTHR10322:SF23">
    <property type="entry name" value="DNA POLYMERASE DELTA CATALYTIC SUBUNIT"/>
    <property type="match status" value="1"/>
</dbReference>
<dbReference type="GO" id="GO:0008296">
    <property type="term" value="F:3'-5'-DNA exonuclease activity"/>
    <property type="evidence" value="ECO:0007669"/>
    <property type="project" value="TreeGrafter"/>
</dbReference>
<feature type="region of interest" description="Disordered" evidence="8">
    <location>
        <begin position="954"/>
        <end position="975"/>
    </location>
</feature>
<keyword evidence="5" id="KW-0239">DNA-directed DNA polymerase</keyword>
<comment type="similarity">
    <text evidence="1">Belongs to the DNA polymerase type-B family.</text>
</comment>
<protein>
    <recommendedName>
        <fullName evidence="2">DNA-directed DNA polymerase</fullName>
        <ecNumber evidence="2">2.7.7.7</ecNumber>
    </recommendedName>
</protein>
<dbReference type="SUPFAM" id="SSF53098">
    <property type="entry name" value="Ribonuclease H-like"/>
    <property type="match status" value="1"/>
</dbReference>
<evidence type="ECO:0000259" key="10">
    <source>
        <dbReference type="Pfam" id="PF03104"/>
    </source>
</evidence>
<dbReference type="InterPro" id="IPR050240">
    <property type="entry name" value="DNA_pol_type-B"/>
</dbReference>
<dbReference type="GO" id="GO:0006297">
    <property type="term" value="P:nucleotide-excision repair, DNA gap filling"/>
    <property type="evidence" value="ECO:0007669"/>
    <property type="project" value="TreeGrafter"/>
</dbReference>
<evidence type="ECO:0000259" key="9">
    <source>
        <dbReference type="Pfam" id="PF00136"/>
    </source>
</evidence>
<dbReference type="EC" id="2.7.7.7" evidence="2"/>
<feature type="domain" description="DNA-directed DNA polymerase family B exonuclease" evidence="10">
    <location>
        <begin position="147"/>
        <end position="400"/>
    </location>
</feature>
<dbReference type="InterPro" id="IPR006133">
    <property type="entry name" value="DNA-dir_DNA_pol_B_exonuc"/>
</dbReference>
<proteinExistence type="inferred from homology"/>
<accession>A0A6C0KBK5</accession>
<reference evidence="11" key="1">
    <citation type="journal article" date="2020" name="Nature">
        <title>Giant virus diversity and host interactions through global metagenomics.</title>
        <authorList>
            <person name="Schulz F."/>
            <person name="Roux S."/>
            <person name="Paez-Espino D."/>
            <person name="Jungbluth S."/>
            <person name="Walsh D.A."/>
            <person name="Denef V.J."/>
            <person name="McMahon K.D."/>
            <person name="Konstantinidis K.T."/>
            <person name="Eloe-Fadrosh E.A."/>
            <person name="Kyrpides N.C."/>
            <person name="Woyke T."/>
        </authorList>
    </citation>
    <scope>NUCLEOTIDE SEQUENCE</scope>
    <source>
        <strain evidence="11">GVMAG-S-1102113-118</strain>
    </source>
</reference>
<dbReference type="Gene3D" id="1.10.132.60">
    <property type="entry name" value="DNA polymerase family B, C-terminal domain"/>
    <property type="match status" value="1"/>
</dbReference>
<keyword evidence="4" id="KW-0548">Nucleotidyltransferase</keyword>
<evidence type="ECO:0000256" key="8">
    <source>
        <dbReference type="SAM" id="MobiDB-lite"/>
    </source>
</evidence>
<dbReference type="InterPro" id="IPR017964">
    <property type="entry name" value="DNA-dir_DNA_pol_B_CS"/>
</dbReference>
<dbReference type="PRINTS" id="PR00106">
    <property type="entry name" value="DNAPOLB"/>
</dbReference>
<dbReference type="GO" id="GO:0006287">
    <property type="term" value="P:base-excision repair, gap-filling"/>
    <property type="evidence" value="ECO:0007669"/>
    <property type="project" value="TreeGrafter"/>
</dbReference>
<dbReference type="GO" id="GO:0043625">
    <property type="term" value="C:delta DNA polymerase complex"/>
    <property type="evidence" value="ECO:0007669"/>
    <property type="project" value="TreeGrafter"/>
</dbReference>
<dbReference type="InterPro" id="IPR006134">
    <property type="entry name" value="DNA-dir_DNA_pol_B_multi_dom"/>
</dbReference>
<dbReference type="PROSITE" id="PS00116">
    <property type="entry name" value="DNA_POLYMERASE_B"/>
    <property type="match status" value="1"/>
</dbReference>
<organism evidence="11">
    <name type="scientific">viral metagenome</name>
    <dbReference type="NCBI Taxonomy" id="1070528"/>
    <lineage>
        <taxon>unclassified sequences</taxon>
        <taxon>metagenomes</taxon>
        <taxon>organismal metagenomes</taxon>
    </lineage>
</organism>
<evidence type="ECO:0000256" key="7">
    <source>
        <dbReference type="ARBA" id="ARBA00049244"/>
    </source>
</evidence>
<dbReference type="Gene3D" id="3.30.420.10">
    <property type="entry name" value="Ribonuclease H-like superfamily/Ribonuclease H"/>
    <property type="match status" value="1"/>
</dbReference>
<dbReference type="AlphaFoldDB" id="A0A6C0KBK5"/>
<evidence type="ECO:0000256" key="6">
    <source>
        <dbReference type="ARBA" id="ARBA00023125"/>
    </source>
</evidence>
<dbReference type="Pfam" id="PF00136">
    <property type="entry name" value="DNA_pol_B"/>
    <property type="match status" value="2"/>
</dbReference>
<feature type="domain" description="DNA-directed DNA polymerase family B multifunctional" evidence="9">
    <location>
        <begin position="854"/>
        <end position="931"/>
    </location>
</feature>